<evidence type="ECO:0000256" key="4">
    <source>
        <dbReference type="ARBA" id="ARBA00022884"/>
    </source>
</evidence>
<feature type="active site" description="Proton acceptor" evidence="7">
    <location>
        <position position="18"/>
    </location>
</feature>
<dbReference type="GO" id="GO:0000049">
    <property type="term" value="F:tRNA binding"/>
    <property type="evidence" value="ECO:0007669"/>
    <property type="project" value="UniProtKB-UniRule"/>
</dbReference>
<evidence type="ECO:0000256" key="7">
    <source>
        <dbReference type="HAMAP-Rule" id="MF_00083"/>
    </source>
</evidence>
<dbReference type="EMBL" id="AP021875">
    <property type="protein sequence ID" value="BBO74999.1"/>
    <property type="molecule type" value="Genomic_DNA"/>
</dbReference>
<name>A0A5K7Z417_9BACT</name>
<reference evidence="10 11" key="1">
    <citation type="submission" date="2019-11" db="EMBL/GenBank/DDBJ databases">
        <title>Comparative genomics of hydrocarbon-degrading Desulfosarcina strains.</title>
        <authorList>
            <person name="Watanabe M."/>
            <person name="Kojima H."/>
            <person name="Fukui M."/>
        </authorList>
    </citation>
    <scope>NUCLEOTIDE SEQUENCE [LARGE SCALE GENOMIC DNA]</scope>
    <source>
        <strain evidence="10 11">PP31</strain>
    </source>
</reference>
<comment type="function">
    <text evidence="7">Hydrolyzes ribosome-free peptidyl-tRNAs (with 1 or more amino acids incorporated), which drop off the ribosome during protein synthesis, or as a result of ribosome stalling.</text>
</comment>
<evidence type="ECO:0000256" key="9">
    <source>
        <dbReference type="RuleBase" id="RU004320"/>
    </source>
</evidence>
<proteinExistence type="inferred from homology"/>
<dbReference type="KEGG" id="dwd:DSCW_24160"/>
<comment type="similarity">
    <text evidence="5 7 9">Belongs to the PTH family.</text>
</comment>
<sequence>MLIVGLGNPGPTYTLTRHNIGFQLVDRVVQKHRLVSVKSPIQAEIAEGNIAGIPVLAAKPLAYMNRSGGPVRDVLQAQGIPCEDMVVIHDDIDLAYERLKIKEKGGDGGHNGLRSLIDALGTDQFVRVRMGVGRPEADIGVVEYVLGNFDANQRLALNEFLSRAIAAVETILCEGAREAMNRFNKKP</sequence>
<evidence type="ECO:0000256" key="1">
    <source>
        <dbReference type="ARBA" id="ARBA00013260"/>
    </source>
</evidence>
<dbReference type="InterPro" id="IPR001328">
    <property type="entry name" value="Pept_tRNA_hydro"/>
</dbReference>
<evidence type="ECO:0000313" key="10">
    <source>
        <dbReference type="EMBL" id="BBO74999.1"/>
    </source>
</evidence>
<keyword evidence="7" id="KW-0963">Cytoplasm</keyword>
<evidence type="ECO:0000313" key="11">
    <source>
        <dbReference type="Proteomes" id="UP000427769"/>
    </source>
</evidence>
<dbReference type="FunFam" id="3.40.50.1470:FF:000001">
    <property type="entry name" value="Peptidyl-tRNA hydrolase"/>
    <property type="match status" value="1"/>
</dbReference>
<dbReference type="Proteomes" id="UP000427769">
    <property type="component" value="Chromosome"/>
</dbReference>
<feature type="site" description="Stabilizes the basic form of H active site to accept a proton" evidence="7">
    <location>
        <position position="90"/>
    </location>
</feature>
<dbReference type="PANTHER" id="PTHR17224">
    <property type="entry name" value="PEPTIDYL-TRNA HYDROLASE"/>
    <property type="match status" value="1"/>
</dbReference>
<keyword evidence="11" id="KW-1185">Reference proteome</keyword>
<evidence type="ECO:0000256" key="2">
    <source>
        <dbReference type="ARBA" id="ARBA00022555"/>
    </source>
</evidence>
<comment type="subunit">
    <text evidence="7">Monomer.</text>
</comment>
<dbReference type="GO" id="GO:0072344">
    <property type="term" value="P:rescue of stalled ribosome"/>
    <property type="evidence" value="ECO:0007669"/>
    <property type="project" value="UniProtKB-UniRule"/>
</dbReference>
<dbReference type="Pfam" id="PF01195">
    <property type="entry name" value="Pept_tRNA_hydro"/>
    <property type="match status" value="1"/>
</dbReference>
<dbReference type="InterPro" id="IPR018171">
    <property type="entry name" value="Pept_tRNA_hydro_CS"/>
</dbReference>
<feature type="site" description="Discriminates between blocked and unblocked aminoacyl-tRNA" evidence="7">
    <location>
        <position position="8"/>
    </location>
</feature>
<keyword evidence="4 7" id="KW-0694">RNA-binding</keyword>
<comment type="function">
    <text evidence="7">Catalyzes the release of premature peptidyl moieties from peptidyl-tRNA molecules trapped in stalled 50S ribosomal subunits, and thus maintains levels of free tRNAs and 50S ribosomes.</text>
</comment>
<keyword evidence="3 7" id="KW-0378">Hydrolase</keyword>
<feature type="binding site" evidence="7">
    <location>
        <position position="111"/>
    </location>
    <ligand>
        <name>tRNA</name>
        <dbReference type="ChEBI" id="CHEBI:17843"/>
    </ligand>
</feature>
<comment type="catalytic activity">
    <reaction evidence="7 8">
        <text>an N-acyl-L-alpha-aminoacyl-tRNA + H2O = an N-acyl-L-amino acid + a tRNA + H(+)</text>
        <dbReference type="Rhea" id="RHEA:54448"/>
        <dbReference type="Rhea" id="RHEA-COMP:10123"/>
        <dbReference type="Rhea" id="RHEA-COMP:13883"/>
        <dbReference type="ChEBI" id="CHEBI:15377"/>
        <dbReference type="ChEBI" id="CHEBI:15378"/>
        <dbReference type="ChEBI" id="CHEBI:59874"/>
        <dbReference type="ChEBI" id="CHEBI:78442"/>
        <dbReference type="ChEBI" id="CHEBI:138191"/>
        <dbReference type="EC" id="3.1.1.29"/>
    </reaction>
</comment>
<dbReference type="CDD" id="cd00462">
    <property type="entry name" value="PTH"/>
    <property type="match status" value="1"/>
</dbReference>
<feature type="binding site" evidence="7">
    <location>
        <position position="63"/>
    </location>
    <ligand>
        <name>tRNA</name>
        <dbReference type="ChEBI" id="CHEBI:17843"/>
    </ligand>
</feature>
<dbReference type="GO" id="GO:0004045">
    <property type="term" value="F:peptidyl-tRNA hydrolase activity"/>
    <property type="evidence" value="ECO:0007669"/>
    <property type="project" value="UniProtKB-UniRule"/>
</dbReference>
<protein>
    <recommendedName>
        <fullName evidence="6 7">Peptidyl-tRNA hydrolase</fullName>
        <shortName evidence="7">Pth</shortName>
        <ecNumber evidence="1 7">3.1.1.29</ecNumber>
    </recommendedName>
</protein>
<evidence type="ECO:0000256" key="8">
    <source>
        <dbReference type="RuleBase" id="RU000673"/>
    </source>
</evidence>
<dbReference type="PROSITE" id="PS01195">
    <property type="entry name" value="PEPT_TRNA_HYDROL_1"/>
    <property type="match status" value="1"/>
</dbReference>
<dbReference type="GO" id="GO:0005737">
    <property type="term" value="C:cytoplasm"/>
    <property type="evidence" value="ECO:0007669"/>
    <property type="project" value="UniProtKB-SubCell"/>
</dbReference>
<evidence type="ECO:0000256" key="3">
    <source>
        <dbReference type="ARBA" id="ARBA00022801"/>
    </source>
</evidence>
<feature type="binding site" evidence="7">
    <location>
        <position position="13"/>
    </location>
    <ligand>
        <name>tRNA</name>
        <dbReference type="ChEBI" id="CHEBI:17843"/>
    </ligand>
</feature>
<organism evidence="10 11">
    <name type="scientific">Desulfosarcina widdelii</name>
    <dbReference type="NCBI Taxonomy" id="947919"/>
    <lineage>
        <taxon>Bacteria</taxon>
        <taxon>Pseudomonadati</taxon>
        <taxon>Thermodesulfobacteriota</taxon>
        <taxon>Desulfobacteria</taxon>
        <taxon>Desulfobacterales</taxon>
        <taxon>Desulfosarcinaceae</taxon>
        <taxon>Desulfosarcina</taxon>
    </lineage>
</organism>
<evidence type="ECO:0000256" key="6">
    <source>
        <dbReference type="ARBA" id="ARBA00050038"/>
    </source>
</evidence>
<dbReference type="EC" id="3.1.1.29" evidence="1 7"/>
<dbReference type="GO" id="GO:0006515">
    <property type="term" value="P:protein quality control for misfolded or incompletely synthesized proteins"/>
    <property type="evidence" value="ECO:0007669"/>
    <property type="project" value="UniProtKB-UniRule"/>
</dbReference>
<dbReference type="PROSITE" id="PS01196">
    <property type="entry name" value="PEPT_TRNA_HYDROL_2"/>
    <property type="match status" value="1"/>
</dbReference>
<comment type="subcellular location">
    <subcellularLocation>
        <location evidence="7">Cytoplasm</location>
    </subcellularLocation>
</comment>
<dbReference type="NCBIfam" id="TIGR00447">
    <property type="entry name" value="pth"/>
    <property type="match status" value="1"/>
</dbReference>
<keyword evidence="2 7" id="KW-0820">tRNA-binding</keyword>
<dbReference type="InterPro" id="IPR036416">
    <property type="entry name" value="Pept_tRNA_hydro_sf"/>
</dbReference>
<dbReference type="AlphaFoldDB" id="A0A5K7Z417"/>
<dbReference type="Gene3D" id="3.40.50.1470">
    <property type="entry name" value="Peptidyl-tRNA hydrolase"/>
    <property type="match status" value="1"/>
</dbReference>
<dbReference type="SUPFAM" id="SSF53178">
    <property type="entry name" value="Peptidyl-tRNA hydrolase-like"/>
    <property type="match status" value="1"/>
</dbReference>
<dbReference type="PANTHER" id="PTHR17224:SF1">
    <property type="entry name" value="PEPTIDYL-TRNA HYDROLASE"/>
    <property type="match status" value="1"/>
</dbReference>
<accession>A0A5K7Z417</accession>
<evidence type="ECO:0000256" key="5">
    <source>
        <dbReference type="ARBA" id="ARBA00038063"/>
    </source>
</evidence>
<gene>
    <name evidence="7 10" type="primary">pth</name>
    <name evidence="10" type="ORF">DSCW_24160</name>
</gene>
<feature type="binding site" evidence="7">
    <location>
        <position position="65"/>
    </location>
    <ligand>
        <name>tRNA</name>
        <dbReference type="ChEBI" id="CHEBI:17843"/>
    </ligand>
</feature>
<dbReference type="HAMAP" id="MF_00083">
    <property type="entry name" value="Pept_tRNA_hydro_bact"/>
    <property type="match status" value="1"/>
</dbReference>